<dbReference type="KEGG" id="dol:Dole_1973"/>
<evidence type="ECO:0000256" key="4">
    <source>
        <dbReference type="ARBA" id="ARBA00022840"/>
    </source>
</evidence>
<dbReference type="PANTHER" id="PTHR24095:SF14">
    <property type="entry name" value="ACETYL-COENZYME A SYNTHETASE 1"/>
    <property type="match status" value="1"/>
</dbReference>
<evidence type="ECO:0000259" key="6">
    <source>
        <dbReference type="Pfam" id="PF00501"/>
    </source>
</evidence>
<keyword evidence="5" id="KW-0007">Acetylation</keyword>
<dbReference type="GO" id="GO:0005524">
    <property type="term" value="F:ATP binding"/>
    <property type="evidence" value="ECO:0007669"/>
    <property type="project" value="UniProtKB-KW"/>
</dbReference>
<reference evidence="8 9" key="1">
    <citation type="submission" date="2007-10" db="EMBL/GenBank/DDBJ databases">
        <title>Complete sequence of Desulfococcus oleovorans Hxd3.</title>
        <authorList>
            <consortium name="US DOE Joint Genome Institute"/>
            <person name="Copeland A."/>
            <person name="Lucas S."/>
            <person name="Lapidus A."/>
            <person name="Barry K."/>
            <person name="Glavina del Rio T."/>
            <person name="Dalin E."/>
            <person name="Tice H."/>
            <person name="Pitluck S."/>
            <person name="Kiss H."/>
            <person name="Brettin T."/>
            <person name="Bruce D."/>
            <person name="Detter J.C."/>
            <person name="Han C."/>
            <person name="Schmutz J."/>
            <person name="Larimer F."/>
            <person name="Land M."/>
            <person name="Hauser L."/>
            <person name="Kyrpides N."/>
            <person name="Kim E."/>
            <person name="Wawrik B."/>
            <person name="Richardson P."/>
        </authorList>
    </citation>
    <scope>NUCLEOTIDE SEQUENCE [LARGE SCALE GENOMIC DNA]</scope>
    <source>
        <strain evidence="9">DSM 6200 / JCM 39069 / Hxd3</strain>
    </source>
</reference>
<proteinExistence type="predicted"/>
<dbReference type="Pfam" id="PF13193">
    <property type="entry name" value="AMP-binding_C"/>
    <property type="match status" value="1"/>
</dbReference>
<dbReference type="InterPro" id="IPR025110">
    <property type="entry name" value="AMP-bd_C"/>
</dbReference>
<dbReference type="Gene3D" id="3.30.300.30">
    <property type="match status" value="1"/>
</dbReference>
<dbReference type="InterPro" id="IPR045851">
    <property type="entry name" value="AMP-bd_C_sf"/>
</dbReference>
<feature type="domain" description="AMP-dependent synthetase/ligase" evidence="6">
    <location>
        <begin position="58"/>
        <end position="418"/>
    </location>
</feature>
<dbReference type="HOGENOM" id="CLU_000022_59_10_7"/>
<gene>
    <name evidence="8" type="ordered locus">Dole_1973</name>
</gene>
<organism evidence="8 9">
    <name type="scientific">Desulfosudis oleivorans (strain DSM 6200 / JCM 39069 / Hxd3)</name>
    <name type="common">Desulfococcus oleovorans</name>
    <dbReference type="NCBI Taxonomy" id="96561"/>
    <lineage>
        <taxon>Bacteria</taxon>
        <taxon>Pseudomonadati</taxon>
        <taxon>Thermodesulfobacteriota</taxon>
        <taxon>Desulfobacteria</taxon>
        <taxon>Desulfobacterales</taxon>
        <taxon>Desulfosudaceae</taxon>
        <taxon>Desulfosudis</taxon>
    </lineage>
</organism>
<dbReference type="Pfam" id="PF00501">
    <property type="entry name" value="AMP-binding"/>
    <property type="match status" value="1"/>
</dbReference>
<feature type="domain" description="AMP-binding enzyme C-terminal" evidence="7">
    <location>
        <begin position="473"/>
        <end position="553"/>
    </location>
</feature>
<evidence type="ECO:0000259" key="7">
    <source>
        <dbReference type="Pfam" id="PF13193"/>
    </source>
</evidence>
<dbReference type="Proteomes" id="UP000008561">
    <property type="component" value="Chromosome"/>
</dbReference>
<evidence type="ECO:0000256" key="1">
    <source>
        <dbReference type="ARBA" id="ARBA00013275"/>
    </source>
</evidence>
<accession>A8ZT94</accession>
<dbReference type="AlphaFoldDB" id="A8ZT94"/>
<dbReference type="EC" id="6.2.1.1" evidence="1"/>
<dbReference type="PANTHER" id="PTHR24095">
    <property type="entry name" value="ACETYL-COENZYME A SYNTHETASE"/>
    <property type="match status" value="1"/>
</dbReference>
<protein>
    <recommendedName>
        <fullName evidence="1">acetate--CoA ligase</fullName>
        <ecNumber evidence="1">6.2.1.1</ecNumber>
    </recommendedName>
</protein>
<dbReference type="InterPro" id="IPR000873">
    <property type="entry name" value="AMP-dep_synth/lig_dom"/>
</dbReference>
<keyword evidence="2 8" id="KW-0436">Ligase</keyword>
<keyword evidence="4" id="KW-0067">ATP-binding</keyword>
<evidence type="ECO:0000256" key="3">
    <source>
        <dbReference type="ARBA" id="ARBA00022741"/>
    </source>
</evidence>
<dbReference type="GO" id="GO:0005829">
    <property type="term" value="C:cytosol"/>
    <property type="evidence" value="ECO:0007669"/>
    <property type="project" value="TreeGrafter"/>
</dbReference>
<dbReference type="SUPFAM" id="SSF56801">
    <property type="entry name" value="Acetyl-CoA synthetase-like"/>
    <property type="match status" value="1"/>
</dbReference>
<dbReference type="RefSeq" id="WP_012175389.1">
    <property type="nucleotide sequence ID" value="NC_009943.1"/>
</dbReference>
<dbReference type="GO" id="GO:0003987">
    <property type="term" value="F:acetate-CoA ligase activity"/>
    <property type="evidence" value="ECO:0007669"/>
    <property type="project" value="UniProtKB-EC"/>
</dbReference>
<keyword evidence="9" id="KW-1185">Reference proteome</keyword>
<dbReference type="STRING" id="96561.Dole_1973"/>
<dbReference type="InterPro" id="IPR042099">
    <property type="entry name" value="ANL_N_sf"/>
</dbReference>
<dbReference type="OrthoDB" id="9801302at2"/>
<evidence type="ECO:0000313" key="8">
    <source>
        <dbReference type="EMBL" id="ABW67777.1"/>
    </source>
</evidence>
<dbReference type="Gene3D" id="3.40.50.12780">
    <property type="entry name" value="N-terminal domain of ligase-like"/>
    <property type="match status" value="1"/>
</dbReference>
<keyword evidence="3" id="KW-0547">Nucleotide-binding</keyword>
<dbReference type="EMBL" id="CP000859">
    <property type="protein sequence ID" value="ABW67777.1"/>
    <property type="molecule type" value="Genomic_DNA"/>
</dbReference>
<evidence type="ECO:0000256" key="5">
    <source>
        <dbReference type="ARBA" id="ARBA00022990"/>
    </source>
</evidence>
<dbReference type="GO" id="GO:0006085">
    <property type="term" value="P:acetyl-CoA biosynthetic process"/>
    <property type="evidence" value="ECO:0007669"/>
    <property type="project" value="TreeGrafter"/>
</dbReference>
<evidence type="ECO:0000256" key="2">
    <source>
        <dbReference type="ARBA" id="ARBA00022598"/>
    </source>
</evidence>
<evidence type="ECO:0000313" key="9">
    <source>
        <dbReference type="Proteomes" id="UP000008561"/>
    </source>
</evidence>
<name>A8ZT94_DESOH</name>
<sequence>MIKARIPAHNSHANLSGYVAARRSFKWSNAAAELGINSDAGVNIIAQSIDKWAARPDTAGQPAMIFHKGGHTDIYTFLQMRDISARWAGFFVKNGLEAGDCLMIFLPPCRAFFFAMAACARAGIVFCPVFASSGYSELESRLADIAPKAVLTDPGLVEMIPPERAAALKTLFLTTDAPGLYDNEIVVGDGPASLPADFSPRLVTPGTALYVVYTSGSTRPPKGIIHGHGDMVGIYASAKWVLDLKADDVLWTDADPAWVTGTVYAALAPWLCGVASVVSEAPAPSSAVNAYRTLEACRVTVWYTTPNTIRGLMEAGEDLPGRYNLDALRHIVTVGAPLMPDPFYWVRKHLGLSPHDNWWMSETGMICIANLPCLDIKPGAIGKPLPGIEAAVLDDSGWELPALSIGQLALKSGWPAMMVGLWGDRARYEGHFQNNWFLTGDIALQDEEGYFYHQGRLDDILKTRENRAIGPFEIEQALCGHPAVAEAAVIARGGDRDTGTSSIKAFVTLKPGNPASSRLNREIRMFLKAGVAPDIDVDEITFTEKLPRTRNGKLLRRVLRAWELGLPGGDAVSMED</sequence>
<dbReference type="eggNOG" id="COG0365">
    <property type="taxonomic scope" value="Bacteria"/>
</dbReference>